<organism evidence="9">
    <name type="scientific">marine sediment metagenome</name>
    <dbReference type="NCBI Taxonomy" id="412755"/>
    <lineage>
        <taxon>unclassified sequences</taxon>
        <taxon>metagenomes</taxon>
        <taxon>ecological metagenomes</taxon>
    </lineage>
</organism>
<dbReference type="GO" id="GO:0005525">
    <property type="term" value="F:GTP binding"/>
    <property type="evidence" value="ECO:0007669"/>
    <property type="project" value="UniProtKB-KW"/>
</dbReference>
<comment type="catalytic activity">
    <reaction evidence="8">
        <text>a 3'-end 3'-phospho-ribonucleotide-RNA + a 5'-end dephospho-ribonucleoside-RNA + GTP = a ribonucleotidyl-ribonucleotide-RNA + GMP + diphosphate</text>
        <dbReference type="Rhea" id="RHEA:68076"/>
        <dbReference type="Rhea" id="RHEA-COMP:10463"/>
        <dbReference type="Rhea" id="RHEA-COMP:13936"/>
        <dbReference type="Rhea" id="RHEA-COMP:17355"/>
        <dbReference type="ChEBI" id="CHEBI:33019"/>
        <dbReference type="ChEBI" id="CHEBI:37565"/>
        <dbReference type="ChEBI" id="CHEBI:58115"/>
        <dbReference type="ChEBI" id="CHEBI:83062"/>
        <dbReference type="ChEBI" id="CHEBI:138284"/>
        <dbReference type="ChEBI" id="CHEBI:173118"/>
        <dbReference type="EC" id="6.5.1.8"/>
    </reaction>
</comment>
<evidence type="ECO:0000256" key="1">
    <source>
        <dbReference type="ARBA" id="ARBA00001936"/>
    </source>
</evidence>
<name>A0A0F9KMM5_9ZZZZ</name>
<dbReference type="InterPro" id="IPR001233">
    <property type="entry name" value="RtcB"/>
</dbReference>
<dbReference type="InterPro" id="IPR036025">
    <property type="entry name" value="RtcB-like_sf"/>
</dbReference>
<evidence type="ECO:0000256" key="3">
    <source>
        <dbReference type="ARBA" id="ARBA00022598"/>
    </source>
</evidence>
<evidence type="ECO:0000256" key="7">
    <source>
        <dbReference type="ARBA" id="ARBA00023211"/>
    </source>
</evidence>
<dbReference type="Gene3D" id="3.90.1860.10">
    <property type="entry name" value="tRNA-splicing ligase RtcB"/>
    <property type="match status" value="1"/>
</dbReference>
<evidence type="ECO:0000256" key="8">
    <source>
        <dbReference type="ARBA" id="ARBA00047746"/>
    </source>
</evidence>
<comment type="caution">
    <text evidence="9">The sequence shown here is derived from an EMBL/GenBank/DDBJ whole genome shotgun (WGS) entry which is preliminary data.</text>
</comment>
<keyword evidence="4" id="KW-0479">Metal-binding</keyword>
<dbReference type="GO" id="GO:0046872">
    <property type="term" value="F:metal ion binding"/>
    <property type="evidence" value="ECO:0007669"/>
    <property type="project" value="UniProtKB-KW"/>
</dbReference>
<reference evidence="9" key="1">
    <citation type="journal article" date="2015" name="Nature">
        <title>Complex archaea that bridge the gap between prokaryotes and eukaryotes.</title>
        <authorList>
            <person name="Spang A."/>
            <person name="Saw J.H."/>
            <person name="Jorgensen S.L."/>
            <person name="Zaremba-Niedzwiedzka K."/>
            <person name="Martijn J."/>
            <person name="Lind A.E."/>
            <person name="van Eijk R."/>
            <person name="Schleper C."/>
            <person name="Guy L."/>
            <person name="Ettema T.J."/>
        </authorList>
    </citation>
    <scope>NUCLEOTIDE SEQUENCE</scope>
</reference>
<dbReference type="GO" id="GO:0003972">
    <property type="term" value="F:RNA ligase (ATP) activity"/>
    <property type="evidence" value="ECO:0007669"/>
    <property type="project" value="TreeGrafter"/>
</dbReference>
<keyword evidence="5" id="KW-0547">Nucleotide-binding</keyword>
<protein>
    <recommendedName>
        <fullName evidence="2">3'-phosphate/5'-hydroxy nucleic acid ligase</fullName>
        <ecNumber evidence="2">6.5.1.8</ecNumber>
    </recommendedName>
</protein>
<dbReference type="PANTHER" id="PTHR11118">
    <property type="entry name" value="RNA-SPLICING LIGASE RTCB HOMOLOG"/>
    <property type="match status" value="1"/>
</dbReference>
<evidence type="ECO:0000256" key="4">
    <source>
        <dbReference type="ARBA" id="ARBA00022723"/>
    </source>
</evidence>
<gene>
    <name evidence="9" type="ORF">LCGC14_1615220</name>
</gene>
<dbReference type="SUPFAM" id="SSF103365">
    <property type="entry name" value="Hypothetical protein PH1602"/>
    <property type="match status" value="1"/>
</dbReference>
<keyword evidence="6" id="KW-0342">GTP-binding</keyword>
<evidence type="ECO:0000256" key="2">
    <source>
        <dbReference type="ARBA" id="ARBA00012726"/>
    </source>
</evidence>
<evidence type="ECO:0000256" key="5">
    <source>
        <dbReference type="ARBA" id="ARBA00022741"/>
    </source>
</evidence>
<dbReference type="EMBL" id="LAZR01013124">
    <property type="protein sequence ID" value="KKM23438.1"/>
    <property type="molecule type" value="Genomic_DNA"/>
</dbReference>
<dbReference type="AlphaFoldDB" id="A0A0F9KMM5"/>
<proteinExistence type="predicted"/>
<keyword evidence="3" id="KW-0436">Ligase</keyword>
<sequence>MKKEWTGPLEKIDEYRYRIPKSYKSGMRTSGIIYTDEKLLKSICQDQALDQVANVAFLPGIVGSSLAMPDIHWGYGFCVGGVAAFDVRRV</sequence>
<evidence type="ECO:0000256" key="6">
    <source>
        <dbReference type="ARBA" id="ARBA00023134"/>
    </source>
</evidence>
<dbReference type="PROSITE" id="PS01288">
    <property type="entry name" value="UPF0027"/>
    <property type="match status" value="1"/>
</dbReference>
<dbReference type="GO" id="GO:0170057">
    <property type="term" value="F:RNA ligase (GTP) activity"/>
    <property type="evidence" value="ECO:0007669"/>
    <property type="project" value="UniProtKB-EC"/>
</dbReference>
<dbReference type="Pfam" id="PF01139">
    <property type="entry name" value="RtcB"/>
    <property type="match status" value="1"/>
</dbReference>
<dbReference type="EC" id="6.5.1.8" evidence="2"/>
<keyword evidence="7" id="KW-0464">Manganese</keyword>
<comment type="cofactor">
    <cofactor evidence="1">
        <name>Mn(2+)</name>
        <dbReference type="ChEBI" id="CHEBI:29035"/>
    </cofactor>
</comment>
<dbReference type="PANTHER" id="PTHR11118:SF1">
    <property type="entry name" value="RNA-SPLICING LIGASE RTCB HOMOLOG"/>
    <property type="match status" value="1"/>
</dbReference>
<dbReference type="GO" id="GO:0006396">
    <property type="term" value="P:RNA processing"/>
    <property type="evidence" value="ECO:0007669"/>
    <property type="project" value="InterPro"/>
</dbReference>
<evidence type="ECO:0000313" key="9">
    <source>
        <dbReference type="EMBL" id="KKM23438.1"/>
    </source>
</evidence>
<accession>A0A0F9KMM5</accession>